<dbReference type="GO" id="GO:0016747">
    <property type="term" value="F:acyltransferase activity, transferring groups other than amino-acyl groups"/>
    <property type="evidence" value="ECO:0007669"/>
    <property type="project" value="InterPro"/>
</dbReference>
<reference evidence="2 3" key="1">
    <citation type="submission" date="2019-12" db="EMBL/GenBank/DDBJ databases">
        <authorList>
            <person name="Floudas D."/>
            <person name="Bentzer J."/>
            <person name="Ahren D."/>
            <person name="Johansson T."/>
            <person name="Persson P."/>
            <person name="Tunlid A."/>
        </authorList>
    </citation>
    <scope>NUCLEOTIDE SEQUENCE [LARGE SCALE GENOMIC DNA]</scope>
    <source>
        <strain evidence="2 3">CBS 102.39</strain>
    </source>
</reference>
<proteinExistence type="predicted"/>
<dbReference type="Gene3D" id="3.40.630.30">
    <property type="match status" value="1"/>
</dbReference>
<dbReference type="CDD" id="cd04301">
    <property type="entry name" value="NAT_SF"/>
    <property type="match status" value="1"/>
</dbReference>
<keyword evidence="3" id="KW-1185">Reference proteome</keyword>
<protein>
    <recommendedName>
        <fullName evidence="1">N-acetyltransferase domain-containing protein</fullName>
    </recommendedName>
</protein>
<organism evidence="2 3">
    <name type="scientific">Agrocybe pediades</name>
    <dbReference type="NCBI Taxonomy" id="84607"/>
    <lineage>
        <taxon>Eukaryota</taxon>
        <taxon>Fungi</taxon>
        <taxon>Dikarya</taxon>
        <taxon>Basidiomycota</taxon>
        <taxon>Agaricomycotina</taxon>
        <taxon>Agaricomycetes</taxon>
        <taxon>Agaricomycetidae</taxon>
        <taxon>Agaricales</taxon>
        <taxon>Agaricineae</taxon>
        <taxon>Strophariaceae</taxon>
        <taxon>Agrocybe</taxon>
    </lineage>
</organism>
<feature type="domain" description="N-acetyltransferase" evidence="1">
    <location>
        <begin position="83"/>
        <end position="231"/>
    </location>
</feature>
<dbReference type="PANTHER" id="PTHR42791">
    <property type="entry name" value="GNAT FAMILY ACETYLTRANSFERASE"/>
    <property type="match status" value="1"/>
</dbReference>
<name>A0A8H4QZX9_9AGAR</name>
<dbReference type="InterPro" id="IPR000182">
    <property type="entry name" value="GNAT_dom"/>
</dbReference>
<evidence type="ECO:0000313" key="3">
    <source>
        <dbReference type="Proteomes" id="UP000521872"/>
    </source>
</evidence>
<evidence type="ECO:0000313" key="2">
    <source>
        <dbReference type="EMBL" id="KAF4619342.1"/>
    </source>
</evidence>
<dbReference type="PROSITE" id="PS51186">
    <property type="entry name" value="GNAT"/>
    <property type="match status" value="1"/>
</dbReference>
<gene>
    <name evidence="2" type="ORF">D9613_005108</name>
</gene>
<comment type="caution">
    <text evidence="2">The sequence shown here is derived from an EMBL/GenBank/DDBJ whole genome shotgun (WGS) entry which is preliminary data.</text>
</comment>
<dbReference type="PANTHER" id="PTHR42791:SF1">
    <property type="entry name" value="N-ACETYLTRANSFERASE DOMAIN-CONTAINING PROTEIN"/>
    <property type="match status" value="1"/>
</dbReference>
<dbReference type="AlphaFoldDB" id="A0A8H4QZX9"/>
<dbReference type="InterPro" id="IPR052523">
    <property type="entry name" value="Trichothecene_AcTrans"/>
</dbReference>
<sequence length="234" mass="26114">MTRSESNTHTHFGVPRCMQLGEIWTVATTSDDAFESDPMALYINDNKKKSLSEKITSRISTLFYYCMWYKNKSIFTIDGGIAVVVATLVQNGPKSVTQIIQDKLAKWFRFILHSTANAVVQRRSKECKEKVSKMIGGNLGDQVKGMIYIELLATSPRQQGHGFGTALLDKLTTIADQQAQSAWLVSSNVANKTFYNAHGFETVGTVLLGDESPDWGKEPVIVDLMVRKPMSRKL</sequence>
<dbReference type="EMBL" id="JAACJL010000016">
    <property type="protein sequence ID" value="KAF4619342.1"/>
    <property type="molecule type" value="Genomic_DNA"/>
</dbReference>
<dbReference type="Pfam" id="PF13673">
    <property type="entry name" value="Acetyltransf_10"/>
    <property type="match status" value="1"/>
</dbReference>
<dbReference type="InterPro" id="IPR016181">
    <property type="entry name" value="Acyl_CoA_acyltransferase"/>
</dbReference>
<accession>A0A8H4QZX9</accession>
<evidence type="ECO:0000259" key="1">
    <source>
        <dbReference type="PROSITE" id="PS51186"/>
    </source>
</evidence>
<dbReference type="Proteomes" id="UP000521872">
    <property type="component" value="Unassembled WGS sequence"/>
</dbReference>
<dbReference type="SUPFAM" id="SSF55729">
    <property type="entry name" value="Acyl-CoA N-acyltransferases (Nat)"/>
    <property type="match status" value="1"/>
</dbReference>